<dbReference type="RefSeq" id="WP_079646961.1">
    <property type="nucleotide sequence ID" value="NZ_FUYM01000002.1"/>
</dbReference>
<dbReference type="Gene3D" id="3.40.50.720">
    <property type="entry name" value="NAD(P)-binding Rossmann-like Domain"/>
    <property type="match status" value="1"/>
</dbReference>
<accession>A0A1T5AT00</accession>
<proteinExistence type="inferred from homology"/>
<evidence type="ECO:0000256" key="2">
    <source>
        <dbReference type="ARBA" id="ARBA00022857"/>
    </source>
</evidence>
<dbReference type="PRINTS" id="PR00080">
    <property type="entry name" value="SDRFAMILY"/>
</dbReference>
<comment type="similarity">
    <text evidence="1">Belongs to the short-chain dehydrogenases/reductases (SDR) family.</text>
</comment>
<keyword evidence="5" id="KW-1185">Reference proteome</keyword>
<evidence type="ECO:0000256" key="1">
    <source>
        <dbReference type="ARBA" id="ARBA00006484"/>
    </source>
</evidence>
<organism evidence="4 5">
    <name type="scientific">Rhizorhabdus histidinilytica</name>
    <dbReference type="NCBI Taxonomy" id="439228"/>
    <lineage>
        <taxon>Bacteria</taxon>
        <taxon>Pseudomonadati</taxon>
        <taxon>Pseudomonadota</taxon>
        <taxon>Alphaproteobacteria</taxon>
        <taxon>Sphingomonadales</taxon>
        <taxon>Sphingomonadaceae</taxon>
        <taxon>Rhizorhabdus</taxon>
    </lineage>
</organism>
<dbReference type="EMBL" id="FUYM01000002">
    <property type="protein sequence ID" value="SKB37940.1"/>
    <property type="molecule type" value="Genomic_DNA"/>
</dbReference>
<keyword evidence="3" id="KW-0560">Oxidoreductase</keyword>
<dbReference type="OrthoDB" id="9780084at2"/>
<dbReference type="STRING" id="439228.SAMN06295920_102197"/>
<dbReference type="InterPro" id="IPR036291">
    <property type="entry name" value="NAD(P)-bd_dom_sf"/>
</dbReference>
<sequence length="262" mass="27431">MILSGKTVMISGVGPGMGRKLALLAAAEGAKVAIGSLPSEQAFIDGVAAEVKAAGGECIAVGCDVTDQAQCHAFAAATIDAFGTIDGLVNSAYVHGGWDLFEDADLDVWRRAFEVTFWGALHMTKAVLPEMKRRRAGAVVNISTQGTVRALPRQGDYACAKAALNAATRTCARELGEYGIRFVTTRMGRLLGVPYQVAMAERAKDQGITLDQLLDGVRAGIALGVIPPDEECAKGVVMFLSDYASMITGAGIDINGGEYMSP</sequence>
<gene>
    <name evidence="4" type="ORF">SAMN06295920_102197</name>
</gene>
<keyword evidence="2" id="KW-0521">NADP</keyword>
<dbReference type="GO" id="GO:0016491">
    <property type="term" value="F:oxidoreductase activity"/>
    <property type="evidence" value="ECO:0007669"/>
    <property type="project" value="UniProtKB-KW"/>
</dbReference>
<dbReference type="Pfam" id="PF13561">
    <property type="entry name" value="adh_short_C2"/>
    <property type="match status" value="1"/>
</dbReference>
<dbReference type="PRINTS" id="PR00081">
    <property type="entry name" value="GDHRDH"/>
</dbReference>
<dbReference type="Proteomes" id="UP000189818">
    <property type="component" value="Unassembled WGS sequence"/>
</dbReference>
<evidence type="ECO:0000313" key="5">
    <source>
        <dbReference type="Proteomes" id="UP000189818"/>
    </source>
</evidence>
<dbReference type="AlphaFoldDB" id="A0A1T5AT00"/>
<dbReference type="PANTHER" id="PTHR43391:SF14">
    <property type="entry name" value="DEHYDROGENASE_REDUCTASE SDR FAMILY PROTEIN 7-LIKE"/>
    <property type="match status" value="1"/>
</dbReference>
<evidence type="ECO:0000313" key="4">
    <source>
        <dbReference type="EMBL" id="SKB37940.1"/>
    </source>
</evidence>
<dbReference type="PANTHER" id="PTHR43391">
    <property type="entry name" value="RETINOL DEHYDROGENASE-RELATED"/>
    <property type="match status" value="1"/>
</dbReference>
<dbReference type="SUPFAM" id="SSF51735">
    <property type="entry name" value="NAD(P)-binding Rossmann-fold domains"/>
    <property type="match status" value="1"/>
</dbReference>
<protein>
    <submittedName>
        <fullName evidence="4">NAD(P)-dependent dehydrogenase, short-chain alcohol dehydrogenase family</fullName>
    </submittedName>
</protein>
<reference evidence="5" key="1">
    <citation type="submission" date="2017-02" db="EMBL/GenBank/DDBJ databases">
        <authorList>
            <person name="Varghese N."/>
            <person name="Submissions S."/>
        </authorList>
    </citation>
    <scope>NUCLEOTIDE SEQUENCE [LARGE SCALE GENOMIC DNA]</scope>
    <source>
        <strain evidence="5">UM2</strain>
    </source>
</reference>
<evidence type="ECO:0000256" key="3">
    <source>
        <dbReference type="ARBA" id="ARBA00023002"/>
    </source>
</evidence>
<name>A0A1T5AT00_9SPHN</name>
<dbReference type="InterPro" id="IPR002347">
    <property type="entry name" value="SDR_fam"/>
</dbReference>
<dbReference type="CDD" id="cd05233">
    <property type="entry name" value="SDR_c"/>
    <property type="match status" value="1"/>
</dbReference>